<dbReference type="AlphaFoldDB" id="A0AAD6IBZ7"/>
<organism evidence="1 2">
    <name type="scientific">Penicillium canescens</name>
    <dbReference type="NCBI Taxonomy" id="5083"/>
    <lineage>
        <taxon>Eukaryota</taxon>
        <taxon>Fungi</taxon>
        <taxon>Dikarya</taxon>
        <taxon>Ascomycota</taxon>
        <taxon>Pezizomycotina</taxon>
        <taxon>Eurotiomycetes</taxon>
        <taxon>Eurotiomycetidae</taxon>
        <taxon>Eurotiales</taxon>
        <taxon>Aspergillaceae</taxon>
        <taxon>Penicillium</taxon>
    </lineage>
</organism>
<dbReference type="EMBL" id="JAQJZL010000004">
    <property type="protein sequence ID" value="KAJ6043080.1"/>
    <property type="molecule type" value="Genomic_DNA"/>
</dbReference>
<accession>A0AAD6IBZ7</accession>
<reference evidence="1" key="1">
    <citation type="journal article" date="2023" name="IMA Fungus">
        <title>Comparative genomic study of the Penicillium genus elucidates a diverse pangenome and 15 lateral gene transfer events.</title>
        <authorList>
            <person name="Petersen C."/>
            <person name="Sorensen T."/>
            <person name="Nielsen M.R."/>
            <person name="Sondergaard T.E."/>
            <person name="Sorensen J.L."/>
            <person name="Fitzpatrick D.A."/>
            <person name="Frisvad J.C."/>
            <person name="Nielsen K.L."/>
        </authorList>
    </citation>
    <scope>NUCLEOTIDE SEQUENCE</scope>
    <source>
        <strain evidence="1">IBT 15450</strain>
    </source>
</reference>
<comment type="caution">
    <text evidence="1">The sequence shown here is derived from an EMBL/GenBank/DDBJ whole genome shotgun (WGS) entry which is preliminary data.</text>
</comment>
<evidence type="ECO:0000313" key="1">
    <source>
        <dbReference type="EMBL" id="KAJ6043080.1"/>
    </source>
</evidence>
<keyword evidence="2" id="KW-1185">Reference proteome</keyword>
<reference evidence="1" key="2">
    <citation type="submission" date="2023-01" db="EMBL/GenBank/DDBJ databases">
        <authorList>
            <person name="Petersen C."/>
        </authorList>
    </citation>
    <scope>NUCLEOTIDE SEQUENCE</scope>
    <source>
        <strain evidence="1">IBT 15450</strain>
    </source>
</reference>
<protein>
    <submittedName>
        <fullName evidence="1">Uncharacterized protein</fullName>
    </submittedName>
</protein>
<name>A0AAD6IBZ7_PENCN</name>
<proteinExistence type="predicted"/>
<sequence>MPSPTTDIMIGVGVVGPLEGAIGPNEAYGLALRFGEYQNSARSCACRGNTGTVNSFTGVDQGNITGGAYNIFGLLNPKRCSCFFYQLILAVVPDFPRSRLLEDPLSPALNLLSDKLKPFIDPECAKIANINDSFAAQFPGVALETNNRQ</sequence>
<evidence type="ECO:0000313" key="2">
    <source>
        <dbReference type="Proteomes" id="UP001219568"/>
    </source>
</evidence>
<gene>
    <name evidence="1" type="ORF">N7460_004435</name>
</gene>
<dbReference type="Proteomes" id="UP001219568">
    <property type="component" value="Unassembled WGS sequence"/>
</dbReference>